<evidence type="ECO:0000313" key="2">
    <source>
        <dbReference type="EMBL" id="KAK3757849.1"/>
    </source>
</evidence>
<feature type="compositionally biased region" description="Basic residues" evidence="1">
    <location>
        <begin position="1"/>
        <end position="10"/>
    </location>
</feature>
<keyword evidence="3" id="KW-1185">Reference proteome</keyword>
<evidence type="ECO:0000256" key="1">
    <source>
        <dbReference type="SAM" id="MobiDB-lite"/>
    </source>
</evidence>
<accession>A0AAE0YV24</accession>
<organism evidence="2 3">
    <name type="scientific">Elysia crispata</name>
    <name type="common">lettuce slug</name>
    <dbReference type="NCBI Taxonomy" id="231223"/>
    <lineage>
        <taxon>Eukaryota</taxon>
        <taxon>Metazoa</taxon>
        <taxon>Spiralia</taxon>
        <taxon>Lophotrochozoa</taxon>
        <taxon>Mollusca</taxon>
        <taxon>Gastropoda</taxon>
        <taxon>Heterobranchia</taxon>
        <taxon>Euthyneura</taxon>
        <taxon>Panpulmonata</taxon>
        <taxon>Sacoglossa</taxon>
        <taxon>Placobranchoidea</taxon>
        <taxon>Plakobranchidae</taxon>
        <taxon>Elysia</taxon>
    </lineage>
</organism>
<gene>
    <name evidence="2" type="ORF">RRG08_014405</name>
</gene>
<comment type="caution">
    <text evidence="2">The sequence shown here is derived from an EMBL/GenBank/DDBJ whole genome shotgun (WGS) entry which is preliminary data.</text>
</comment>
<dbReference type="EMBL" id="JAWDGP010005317">
    <property type="protein sequence ID" value="KAK3757849.1"/>
    <property type="molecule type" value="Genomic_DNA"/>
</dbReference>
<evidence type="ECO:0000313" key="3">
    <source>
        <dbReference type="Proteomes" id="UP001283361"/>
    </source>
</evidence>
<protein>
    <submittedName>
        <fullName evidence="2">Uncharacterized protein</fullName>
    </submittedName>
</protein>
<feature type="region of interest" description="Disordered" evidence="1">
    <location>
        <begin position="1"/>
        <end position="26"/>
    </location>
</feature>
<sequence>MRRCNRKKAVNGRSSMERPTAMPCSPSLGGKLNMMFSSPSDLKALNDSSLREDIRMVQMVHPLPSLFVFTIPSPQPPNPIPIPSQVQAVTRLLTSAPLTPSNPPTLHPEGSHPKIFSIASGTISASISYLIKTDQYRKTACLQEAAPKVTSNGHLALCLDIRGGPSPQHM</sequence>
<name>A0AAE0YV24_9GAST</name>
<reference evidence="2" key="1">
    <citation type="journal article" date="2023" name="G3 (Bethesda)">
        <title>A reference genome for the long-term kleptoplast-retaining sea slug Elysia crispata morphotype clarki.</title>
        <authorList>
            <person name="Eastman K.E."/>
            <person name="Pendleton A.L."/>
            <person name="Shaikh M.A."/>
            <person name="Suttiyut T."/>
            <person name="Ogas R."/>
            <person name="Tomko P."/>
            <person name="Gavelis G."/>
            <person name="Widhalm J.R."/>
            <person name="Wisecaver J.H."/>
        </authorList>
    </citation>
    <scope>NUCLEOTIDE SEQUENCE</scope>
    <source>
        <strain evidence="2">ECLA1</strain>
    </source>
</reference>
<proteinExistence type="predicted"/>
<dbReference type="Proteomes" id="UP001283361">
    <property type="component" value="Unassembled WGS sequence"/>
</dbReference>
<dbReference type="AlphaFoldDB" id="A0AAE0YV24"/>